<dbReference type="PANTHER" id="PTHR47326:SF1">
    <property type="entry name" value="HTH PSQ-TYPE DOMAIN-CONTAINING PROTEIN"/>
    <property type="match status" value="1"/>
</dbReference>
<dbReference type="NCBIfam" id="NF033545">
    <property type="entry name" value="transpos_IS630"/>
    <property type="match status" value="1"/>
</dbReference>
<sequence length="338" mass="40378">MNEKQKTSLETKYQILLKLKEGIPIKKLAKNNNITTKTIRNWEKKSRTGSLIRKEGSGRKSWLNNEQLQKLEEIFNENREKSSIKLKRLIKKQLNVSLSIRTIQRYRKNNDWIPVKPITIPKLSQKDKEKRKMYCRLHYNYDWKRVIFSDESKIELFRNTSYVYIKKGEKRPRKEMDNKRISVMIWAGISWKGKTEIVFFKRFFAKNSKSLMNSEIYTRILEQALLPFIKNKYDGDDFEFLQDNAPIHKSKLSMNWFKENLIKLVSFPTKSPDLNPIEKIWNDLKNMIEEESAETQEELKNSIKKNWKKISTKKISDQIKHLDKIIPKILENGGEFNI</sequence>
<dbReference type="Pfam" id="PF13358">
    <property type="entry name" value="DDE_3"/>
    <property type="match status" value="1"/>
</dbReference>
<dbReference type="InterPro" id="IPR009057">
    <property type="entry name" value="Homeodomain-like_sf"/>
</dbReference>
<dbReference type="InterPro" id="IPR047655">
    <property type="entry name" value="Transpos_IS630-like"/>
</dbReference>
<proteinExistence type="predicted"/>
<dbReference type="Proteomes" id="UP001146793">
    <property type="component" value="Unassembled WGS sequence"/>
</dbReference>
<dbReference type="Pfam" id="PF13551">
    <property type="entry name" value="HTH_29"/>
    <property type="match status" value="1"/>
</dbReference>
<dbReference type="Gene3D" id="3.30.420.10">
    <property type="entry name" value="Ribonuclease H-like superfamily/Ribonuclease H"/>
    <property type="match status" value="1"/>
</dbReference>
<evidence type="ECO:0000259" key="1">
    <source>
        <dbReference type="Pfam" id="PF13358"/>
    </source>
</evidence>
<reference evidence="2" key="1">
    <citation type="submission" date="2022-08" db="EMBL/GenBank/DDBJ databases">
        <title>Novel sulphate-reducing endosymbionts in the free-living metamonad Anaeramoeba.</title>
        <authorList>
            <person name="Jerlstrom-Hultqvist J."/>
            <person name="Cepicka I."/>
            <person name="Gallot-Lavallee L."/>
            <person name="Salas-Leiva D."/>
            <person name="Curtis B.A."/>
            <person name="Zahonova K."/>
            <person name="Pipaliya S."/>
            <person name="Dacks J."/>
            <person name="Roger A.J."/>
        </authorList>
    </citation>
    <scope>NUCLEOTIDE SEQUENCE</scope>
    <source>
        <strain evidence="2">Busselton2</strain>
    </source>
</reference>
<organism evidence="2 3">
    <name type="scientific">Anaeramoeba flamelloides</name>
    <dbReference type="NCBI Taxonomy" id="1746091"/>
    <lineage>
        <taxon>Eukaryota</taxon>
        <taxon>Metamonada</taxon>
        <taxon>Anaeramoebidae</taxon>
        <taxon>Anaeramoeba</taxon>
    </lineage>
</organism>
<dbReference type="GO" id="GO:0003676">
    <property type="term" value="F:nucleic acid binding"/>
    <property type="evidence" value="ECO:0007669"/>
    <property type="project" value="InterPro"/>
</dbReference>
<name>A0AAV8A678_9EUKA</name>
<dbReference type="PANTHER" id="PTHR47326">
    <property type="entry name" value="TRANSPOSABLE ELEMENT TC3 TRANSPOSASE-LIKE PROTEIN"/>
    <property type="match status" value="1"/>
</dbReference>
<protein>
    <submittedName>
        <fullName evidence="2">Transposable element-related</fullName>
    </submittedName>
</protein>
<accession>A0AAV8A678</accession>
<dbReference type="InterPro" id="IPR036397">
    <property type="entry name" value="RNaseH_sf"/>
</dbReference>
<evidence type="ECO:0000313" key="3">
    <source>
        <dbReference type="Proteomes" id="UP001146793"/>
    </source>
</evidence>
<dbReference type="InterPro" id="IPR038717">
    <property type="entry name" value="Tc1-like_DDE_dom"/>
</dbReference>
<evidence type="ECO:0000313" key="2">
    <source>
        <dbReference type="EMBL" id="KAJ3448511.1"/>
    </source>
</evidence>
<comment type="caution">
    <text evidence="2">The sequence shown here is derived from an EMBL/GenBank/DDBJ whole genome shotgun (WGS) entry which is preliminary data.</text>
</comment>
<gene>
    <name evidence="2" type="ORF">M0812_00991</name>
</gene>
<dbReference type="EMBL" id="JANTQA010000015">
    <property type="protein sequence ID" value="KAJ3448511.1"/>
    <property type="molecule type" value="Genomic_DNA"/>
</dbReference>
<feature type="domain" description="Tc1-like transposase DDE" evidence="1">
    <location>
        <begin position="145"/>
        <end position="300"/>
    </location>
</feature>
<dbReference type="AlphaFoldDB" id="A0AAV8A678"/>
<dbReference type="SUPFAM" id="SSF46689">
    <property type="entry name" value="Homeodomain-like"/>
    <property type="match status" value="1"/>
</dbReference>